<keyword evidence="3" id="KW-1185">Reference proteome</keyword>
<name>A0ABM3M3J6_BICAN</name>
<dbReference type="PANTHER" id="PTHR46599">
    <property type="entry name" value="PIGGYBAC TRANSPOSABLE ELEMENT-DERIVED PROTEIN 4"/>
    <property type="match status" value="1"/>
</dbReference>
<dbReference type="GeneID" id="112052542"/>
<dbReference type="InterPro" id="IPR029526">
    <property type="entry name" value="PGBD"/>
</dbReference>
<proteinExistence type="predicted"/>
<protein>
    <submittedName>
        <fullName evidence="4">PiggyBac transposable element-derived protein 4-like</fullName>
    </submittedName>
</protein>
<dbReference type="Pfam" id="PF13843">
    <property type="entry name" value="DDE_Tnp_1_7"/>
    <property type="match status" value="1"/>
</dbReference>
<evidence type="ECO:0000313" key="3">
    <source>
        <dbReference type="Proteomes" id="UP001652582"/>
    </source>
</evidence>
<evidence type="ECO:0000313" key="4">
    <source>
        <dbReference type="RefSeq" id="XP_052746053.1"/>
    </source>
</evidence>
<dbReference type="PROSITE" id="PS00028">
    <property type="entry name" value="ZINC_FINGER_C2H2_1"/>
    <property type="match status" value="1"/>
</dbReference>
<evidence type="ECO:0000256" key="1">
    <source>
        <dbReference type="SAM" id="MobiDB-lite"/>
    </source>
</evidence>
<dbReference type="RefSeq" id="XP_052746053.1">
    <property type="nucleotide sequence ID" value="XM_052890093.1"/>
</dbReference>
<organism evidence="3 4">
    <name type="scientific">Bicyclus anynana</name>
    <name type="common">Squinting bush brown butterfly</name>
    <dbReference type="NCBI Taxonomy" id="110368"/>
    <lineage>
        <taxon>Eukaryota</taxon>
        <taxon>Metazoa</taxon>
        <taxon>Ecdysozoa</taxon>
        <taxon>Arthropoda</taxon>
        <taxon>Hexapoda</taxon>
        <taxon>Insecta</taxon>
        <taxon>Pterygota</taxon>
        <taxon>Neoptera</taxon>
        <taxon>Endopterygota</taxon>
        <taxon>Lepidoptera</taxon>
        <taxon>Glossata</taxon>
        <taxon>Ditrysia</taxon>
        <taxon>Papilionoidea</taxon>
        <taxon>Nymphalidae</taxon>
        <taxon>Satyrinae</taxon>
        <taxon>Satyrini</taxon>
        <taxon>Mycalesina</taxon>
        <taxon>Bicyclus</taxon>
    </lineage>
</organism>
<sequence>MMNHTTKQQKDVPMKAKAAASCAAVSEHAADAQNPIKRESITFGCTLCYEDFVQEDAYNEHMIMHLQDAGNNAVCDASQVCEPRAAVSRSCDSLVLQNNDALLNTKLAPQAACRRSTRKQGAHKRETVAQKRAHEQHRVLLPDAPLRKRRTRKQSPEREPCAFLESPLPSTFASAAPARAAVDIVPAAVDIVPAAVDIVPAAVDIVPAAVDIVPAAVDIEPAAVDIVPAEVKIGPAAVDIVPAAVDIVPAEVKIEPAAVDIVPAEVKIEPAAVDIVQATFEIVPIKKEHGSEEFENVVLVPDLASIVEFPTPSTSNNTVRCSDISLDVSQFSEEVADWLLDSNSDDCGDDNDEFAMSVNDRLKEQAAHIDLTPVEENILQADDLESYRILRQLLPDDCTFDWSEEKSTFTARRETFVGTPGPTFDVTDDMTPQDIFHKMFDVDFVDLLVNETNRYAQQKIDYMKVTNKMTAHSRMCRWKPTDRPEIISFLALMILQGLYPLATEESYFKFNGYGTMPYIAKIMTYNRFLLLKSMLHFVDNETLTDKNTNSKLFKIQPIIDYLNNKFSSLYYPCQEIAIDESLLKWHGRLSFAQKIRSKADHVGVRTYELCESSSGYLWRFRVYTGKNATRDDNDHDNRTEQTDTDDFKPQNATAKIVFDLIGPLLYQGHTVIMDNFYNSPLLARCLKRRQTDCFGTQRLNREFVPNSLKSLTKADLRCGEVAASYCPDIMLMVMRDANIFSMISTYHELEIGTHNKHNKTNYKPSLVLDYNKHMGGVDRKDQYMSSQRLERVRSRIWYKKLFGRLFNTAIFNCFVIYKTRHNLRHRQFRTILAESLLKTYRQLDLTKETRLITRTTGQNTVTFRQSTCTPKLSDRPIVDHDHFPAFTPTKRRRCWWCSHKRQKDSRTAYRCQECNINLCIVGCFRDYHKP</sequence>
<feature type="domain" description="C2H2-type" evidence="2">
    <location>
        <begin position="45"/>
        <end position="65"/>
    </location>
</feature>
<dbReference type="PANTHER" id="PTHR46599:SF3">
    <property type="entry name" value="PIGGYBAC TRANSPOSABLE ELEMENT-DERIVED PROTEIN 4"/>
    <property type="match status" value="1"/>
</dbReference>
<reference evidence="4" key="1">
    <citation type="submission" date="2025-08" db="UniProtKB">
        <authorList>
            <consortium name="RefSeq"/>
        </authorList>
    </citation>
    <scope>IDENTIFICATION</scope>
</reference>
<dbReference type="InterPro" id="IPR013087">
    <property type="entry name" value="Znf_C2H2_type"/>
</dbReference>
<dbReference type="Proteomes" id="UP001652582">
    <property type="component" value="Chromosome 27"/>
</dbReference>
<accession>A0ABM3M3J6</accession>
<feature type="region of interest" description="Disordered" evidence="1">
    <location>
        <begin position="114"/>
        <end position="134"/>
    </location>
</feature>
<gene>
    <name evidence="4" type="primary">LOC112052542</name>
</gene>
<evidence type="ECO:0000259" key="2">
    <source>
        <dbReference type="PROSITE" id="PS00028"/>
    </source>
</evidence>
<feature type="compositionally biased region" description="Basic and acidic residues" evidence="1">
    <location>
        <begin position="123"/>
        <end position="134"/>
    </location>
</feature>